<sequence length="153" mass="16690">MPEKKERNGEFARPLGAATGPLSRRRKERAARTEEDDPEGTRSETPPSVSAERRSTVPASASATREGVDPDGCTLICIRPKLTRFESPPTHGRVCGHRPSHPRGLGRSAAPPFCPSSRRLRGIPSEAPTLFFDTSVFVFVLQSAPRFGCHGRD</sequence>
<reference evidence="1 2" key="1">
    <citation type="journal article" date="2020" name="Cell">
        <title>Large-Scale Comparative Analyses of Tick Genomes Elucidate Their Genetic Diversity and Vector Capacities.</title>
        <authorList>
            <consortium name="Tick Genome and Microbiome Consortium (TIGMIC)"/>
            <person name="Jia N."/>
            <person name="Wang J."/>
            <person name="Shi W."/>
            <person name="Du L."/>
            <person name="Sun Y."/>
            <person name="Zhan W."/>
            <person name="Jiang J.F."/>
            <person name="Wang Q."/>
            <person name="Zhang B."/>
            <person name="Ji P."/>
            <person name="Bell-Sakyi L."/>
            <person name="Cui X.M."/>
            <person name="Yuan T.T."/>
            <person name="Jiang B.G."/>
            <person name="Yang W.F."/>
            <person name="Lam T.T."/>
            <person name="Chang Q.C."/>
            <person name="Ding S.J."/>
            <person name="Wang X.J."/>
            <person name="Zhu J.G."/>
            <person name="Ruan X.D."/>
            <person name="Zhao L."/>
            <person name="Wei J.T."/>
            <person name="Ye R.Z."/>
            <person name="Que T.C."/>
            <person name="Du C.H."/>
            <person name="Zhou Y.H."/>
            <person name="Cheng J.X."/>
            <person name="Dai P.F."/>
            <person name="Guo W.B."/>
            <person name="Han X.H."/>
            <person name="Huang E.J."/>
            <person name="Li L.F."/>
            <person name="Wei W."/>
            <person name="Gao Y.C."/>
            <person name="Liu J.Z."/>
            <person name="Shao H.Z."/>
            <person name="Wang X."/>
            <person name="Wang C.C."/>
            <person name="Yang T.C."/>
            <person name="Huo Q.B."/>
            <person name="Li W."/>
            <person name="Chen H.Y."/>
            <person name="Chen S.E."/>
            <person name="Zhou L.G."/>
            <person name="Ni X.B."/>
            <person name="Tian J.H."/>
            <person name="Sheng Y."/>
            <person name="Liu T."/>
            <person name="Pan Y.S."/>
            <person name="Xia L.Y."/>
            <person name="Li J."/>
            <person name="Zhao F."/>
            <person name="Cao W.C."/>
        </authorList>
    </citation>
    <scope>NUCLEOTIDE SEQUENCE [LARGE SCALE GENOMIC DNA]</scope>
    <source>
        <strain evidence="1">Iper-2018</strain>
    </source>
</reference>
<dbReference type="EMBL" id="JABSTQ010010634">
    <property type="protein sequence ID" value="KAG0419369.1"/>
    <property type="molecule type" value="Genomic_DNA"/>
</dbReference>
<evidence type="ECO:0000313" key="1">
    <source>
        <dbReference type="EMBL" id="KAG0419369.1"/>
    </source>
</evidence>
<gene>
    <name evidence="1" type="ORF">HPB47_004163</name>
</gene>
<keyword evidence="2" id="KW-1185">Reference proteome</keyword>
<comment type="caution">
    <text evidence="1">The sequence shown here is derived from an EMBL/GenBank/DDBJ whole genome shotgun (WGS) entry which is preliminary data.</text>
</comment>
<proteinExistence type="predicted"/>
<organism evidence="1 2">
    <name type="scientific">Ixodes persulcatus</name>
    <name type="common">Taiga tick</name>
    <dbReference type="NCBI Taxonomy" id="34615"/>
    <lineage>
        <taxon>Eukaryota</taxon>
        <taxon>Metazoa</taxon>
        <taxon>Ecdysozoa</taxon>
        <taxon>Arthropoda</taxon>
        <taxon>Chelicerata</taxon>
        <taxon>Arachnida</taxon>
        <taxon>Acari</taxon>
        <taxon>Parasitiformes</taxon>
        <taxon>Ixodida</taxon>
        <taxon>Ixodoidea</taxon>
        <taxon>Ixodidae</taxon>
        <taxon>Ixodinae</taxon>
        <taxon>Ixodes</taxon>
    </lineage>
</organism>
<name>A0AC60PHE7_IXOPE</name>
<evidence type="ECO:0000313" key="2">
    <source>
        <dbReference type="Proteomes" id="UP000805193"/>
    </source>
</evidence>
<protein>
    <submittedName>
        <fullName evidence="1">Uncharacterized protein</fullName>
    </submittedName>
</protein>
<dbReference type="Proteomes" id="UP000805193">
    <property type="component" value="Unassembled WGS sequence"/>
</dbReference>
<accession>A0AC60PHE7</accession>